<comment type="pathway">
    <text evidence="2 10">Amino-acid biosynthesis; L-tryptophan biosynthesis; L-tryptophan from chorismate: step 3/5.</text>
</comment>
<dbReference type="STRING" id="629741.GCWU000324_01268"/>
<dbReference type="SUPFAM" id="SSF51366">
    <property type="entry name" value="Ribulose-phoshate binding barrel"/>
    <property type="match status" value="1"/>
</dbReference>
<evidence type="ECO:0000256" key="5">
    <source>
        <dbReference type="ARBA" id="ARBA00022272"/>
    </source>
</evidence>
<dbReference type="GO" id="GO:0000162">
    <property type="term" value="P:L-tryptophan biosynthetic process"/>
    <property type="evidence" value="ECO:0007669"/>
    <property type="project" value="UniProtKB-UniRule"/>
</dbReference>
<keyword evidence="13" id="KW-1185">Reference proteome</keyword>
<dbReference type="EC" id="5.3.1.24" evidence="4 10"/>
<dbReference type="Gene3D" id="3.20.20.70">
    <property type="entry name" value="Aldolase class I"/>
    <property type="match status" value="1"/>
</dbReference>
<evidence type="ECO:0000256" key="9">
    <source>
        <dbReference type="ARBA" id="ARBA00023235"/>
    </source>
</evidence>
<gene>
    <name evidence="10 12" type="primary">trpF</name>
    <name evidence="12" type="ORF">GCWU000324_01268</name>
</gene>
<evidence type="ECO:0000256" key="8">
    <source>
        <dbReference type="ARBA" id="ARBA00023141"/>
    </source>
</evidence>
<feature type="domain" description="N-(5'phosphoribosyl) anthranilate isomerase (PRAI)" evidence="11">
    <location>
        <begin position="54"/>
        <end position="247"/>
    </location>
</feature>
<name>C4GGK0_9NEIS</name>
<dbReference type="CDD" id="cd00405">
    <property type="entry name" value="PRAI"/>
    <property type="match status" value="1"/>
</dbReference>
<evidence type="ECO:0000256" key="6">
    <source>
        <dbReference type="ARBA" id="ARBA00022605"/>
    </source>
</evidence>
<dbReference type="Proteomes" id="UP000003009">
    <property type="component" value="Unassembled WGS sequence"/>
</dbReference>
<evidence type="ECO:0000313" key="13">
    <source>
        <dbReference type="Proteomes" id="UP000003009"/>
    </source>
</evidence>
<dbReference type="HOGENOM" id="CLU_076364_2_0_4"/>
<evidence type="ECO:0000256" key="4">
    <source>
        <dbReference type="ARBA" id="ARBA00012572"/>
    </source>
</evidence>
<dbReference type="EMBL" id="ACJW02000002">
    <property type="protein sequence ID" value="EEP69355.1"/>
    <property type="molecule type" value="Genomic_DNA"/>
</dbReference>
<sequence length="256" mass="27902">MFNILRQTKFQAALERRLAAKQQLNPQPNPIFRLPIYSTTSIPPNPTMTKIQTKICGITRPQDAQIAAQLGADAIGLVFFAGSKRCVTIAQAQAIVRVLPPFVSVVALFVNETAERIREILARVPIDVLQFHGDETPAFCQQFRRPYLKAVRVQTPADITAALRDFADARAVLFDAFVRGAYGGTGHTFDWTMLPEKLNGHWILSGGLNAENVADALRVTHAQAVDVSSGVESAAGVKSPEKMAAFMAVVQAFQAT</sequence>
<evidence type="ECO:0000313" key="12">
    <source>
        <dbReference type="EMBL" id="EEP69355.1"/>
    </source>
</evidence>
<protein>
    <recommendedName>
        <fullName evidence="5 10">N-(5'-phosphoribosyl)anthranilate isomerase</fullName>
        <shortName evidence="10">PRAI</shortName>
        <ecNumber evidence="4 10">5.3.1.24</ecNumber>
    </recommendedName>
</protein>
<dbReference type="NCBIfam" id="NF002299">
    <property type="entry name" value="PRK01222.1-6"/>
    <property type="match status" value="1"/>
</dbReference>
<evidence type="ECO:0000256" key="7">
    <source>
        <dbReference type="ARBA" id="ARBA00022822"/>
    </source>
</evidence>
<keyword evidence="9 10" id="KW-0413">Isomerase</keyword>
<dbReference type="GO" id="GO:0004640">
    <property type="term" value="F:phosphoribosylanthranilate isomerase activity"/>
    <property type="evidence" value="ECO:0007669"/>
    <property type="project" value="UniProtKB-UniRule"/>
</dbReference>
<keyword evidence="6 10" id="KW-0028">Amino-acid biosynthesis</keyword>
<accession>C4GGK0</accession>
<organism evidence="12 13">
    <name type="scientific">Kingella oralis ATCC 51147</name>
    <dbReference type="NCBI Taxonomy" id="629741"/>
    <lineage>
        <taxon>Bacteria</taxon>
        <taxon>Pseudomonadati</taxon>
        <taxon>Pseudomonadota</taxon>
        <taxon>Betaproteobacteria</taxon>
        <taxon>Neisseriales</taxon>
        <taxon>Neisseriaceae</taxon>
        <taxon>Kingella</taxon>
    </lineage>
</organism>
<dbReference type="Pfam" id="PF00697">
    <property type="entry name" value="PRAI"/>
    <property type="match status" value="1"/>
</dbReference>
<dbReference type="InterPro" id="IPR013785">
    <property type="entry name" value="Aldolase_TIM"/>
</dbReference>
<comment type="catalytic activity">
    <reaction evidence="1 10">
        <text>N-(5-phospho-beta-D-ribosyl)anthranilate = 1-(2-carboxyphenylamino)-1-deoxy-D-ribulose 5-phosphate</text>
        <dbReference type="Rhea" id="RHEA:21540"/>
        <dbReference type="ChEBI" id="CHEBI:18277"/>
        <dbReference type="ChEBI" id="CHEBI:58613"/>
        <dbReference type="EC" id="5.3.1.24"/>
    </reaction>
</comment>
<dbReference type="PANTHER" id="PTHR42894:SF1">
    <property type="entry name" value="N-(5'-PHOSPHORIBOSYL)ANTHRANILATE ISOMERASE"/>
    <property type="match status" value="1"/>
</dbReference>
<dbReference type="AlphaFoldDB" id="C4GGK0"/>
<dbReference type="NCBIfam" id="NF002298">
    <property type="entry name" value="PRK01222.1-4"/>
    <property type="match status" value="1"/>
</dbReference>
<comment type="caution">
    <text evidence="12">The sequence shown here is derived from an EMBL/GenBank/DDBJ whole genome shotgun (WGS) entry which is preliminary data.</text>
</comment>
<proteinExistence type="inferred from homology"/>
<dbReference type="HAMAP" id="MF_00135">
    <property type="entry name" value="PRAI"/>
    <property type="match status" value="1"/>
</dbReference>
<evidence type="ECO:0000256" key="1">
    <source>
        <dbReference type="ARBA" id="ARBA00001164"/>
    </source>
</evidence>
<comment type="similarity">
    <text evidence="3 10">Belongs to the TrpF family.</text>
</comment>
<evidence type="ECO:0000259" key="11">
    <source>
        <dbReference type="Pfam" id="PF00697"/>
    </source>
</evidence>
<evidence type="ECO:0000256" key="10">
    <source>
        <dbReference type="HAMAP-Rule" id="MF_00135"/>
    </source>
</evidence>
<dbReference type="InterPro" id="IPR044643">
    <property type="entry name" value="TrpF_fam"/>
</dbReference>
<dbReference type="InterPro" id="IPR011060">
    <property type="entry name" value="RibuloseP-bd_barrel"/>
</dbReference>
<dbReference type="FunFam" id="3.20.20.70:FF:000075">
    <property type="entry name" value="Tryptophan biosynthesis protein TRP1"/>
    <property type="match status" value="1"/>
</dbReference>
<evidence type="ECO:0000256" key="3">
    <source>
        <dbReference type="ARBA" id="ARBA00007571"/>
    </source>
</evidence>
<evidence type="ECO:0000256" key="2">
    <source>
        <dbReference type="ARBA" id="ARBA00004664"/>
    </source>
</evidence>
<dbReference type="PANTHER" id="PTHR42894">
    <property type="entry name" value="N-(5'-PHOSPHORIBOSYL)ANTHRANILATE ISOMERASE"/>
    <property type="match status" value="1"/>
</dbReference>
<keyword evidence="7 10" id="KW-0822">Tryptophan biosynthesis</keyword>
<reference evidence="12" key="1">
    <citation type="submission" date="2009-04" db="EMBL/GenBank/DDBJ databases">
        <authorList>
            <person name="Weinstock G."/>
            <person name="Sodergren E."/>
            <person name="Clifton S."/>
            <person name="Fulton L."/>
            <person name="Fulton B."/>
            <person name="Courtney L."/>
            <person name="Fronick C."/>
            <person name="Harrison M."/>
            <person name="Strong C."/>
            <person name="Farmer C."/>
            <person name="Delahaunty K."/>
            <person name="Markovic C."/>
            <person name="Hall O."/>
            <person name="Minx P."/>
            <person name="Tomlinson C."/>
            <person name="Mitreva M."/>
            <person name="Nelson J."/>
            <person name="Hou S."/>
            <person name="Wollam A."/>
            <person name="Pepin K.H."/>
            <person name="Johnson M."/>
            <person name="Bhonagiri V."/>
            <person name="Nash W.E."/>
            <person name="Warren W."/>
            <person name="Chinwalla A."/>
            <person name="Mardis E.R."/>
            <person name="Wilson R.K."/>
        </authorList>
    </citation>
    <scope>NUCLEOTIDE SEQUENCE [LARGE SCALE GENOMIC DNA]</scope>
    <source>
        <strain evidence="12">ATCC 51147</strain>
    </source>
</reference>
<dbReference type="InterPro" id="IPR001240">
    <property type="entry name" value="PRAI_dom"/>
</dbReference>
<dbReference type="UniPathway" id="UPA00035">
    <property type="reaction ID" value="UER00042"/>
</dbReference>
<keyword evidence="8 10" id="KW-0057">Aromatic amino acid biosynthesis</keyword>